<keyword evidence="1" id="KW-1133">Transmembrane helix</keyword>
<keyword evidence="1" id="KW-0472">Membrane</keyword>
<dbReference type="EMBL" id="BMAT01005353">
    <property type="protein sequence ID" value="GFR91566.1"/>
    <property type="molecule type" value="Genomic_DNA"/>
</dbReference>
<keyword evidence="1" id="KW-0812">Transmembrane</keyword>
<feature type="transmembrane region" description="Helical" evidence="1">
    <location>
        <begin position="6"/>
        <end position="29"/>
    </location>
</feature>
<protein>
    <submittedName>
        <fullName evidence="2">Uncharacterized protein</fullName>
    </submittedName>
</protein>
<accession>A0AAV4H4J1</accession>
<dbReference type="InterPro" id="IPR038765">
    <property type="entry name" value="Papain-like_cys_pep_sf"/>
</dbReference>
<proteinExistence type="predicted"/>
<evidence type="ECO:0000313" key="3">
    <source>
        <dbReference type="Proteomes" id="UP000762676"/>
    </source>
</evidence>
<comment type="caution">
    <text evidence="2">The sequence shown here is derived from an EMBL/GenBank/DDBJ whole genome shotgun (WGS) entry which is preliminary data.</text>
</comment>
<reference evidence="2 3" key="1">
    <citation type="journal article" date="2021" name="Elife">
        <title>Chloroplast acquisition without the gene transfer in kleptoplastic sea slugs, Plakobranchus ocellatus.</title>
        <authorList>
            <person name="Maeda T."/>
            <person name="Takahashi S."/>
            <person name="Yoshida T."/>
            <person name="Shimamura S."/>
            <person name="Takaki Y."/>
            <person name="Nagai Y."/>
            <person name="Toyoda A."/>
            <person name="Suzuki Y."/>
            <person name="Arimoto A."/>
            <person name="Ishii H."/>
            <person name="Satoh N."/>
            <person name="Nishiyama T."/>
            <person name="Hasebe M."/>
            <person name="Maruyama T."/>
            <person name="Minagawa J."/>
            <person name="Obokata J."/>
            <person name="Shigenobu S."/>
        </authorList>
    </citation>
    <scope>NUCLEOTIDE SEQUENCE [LARGE SCALE GENOMIC DNA]</scope>
</reference>
<dbReference type="AlphaFoldDB" id="A0AAV4H4J1"/>
<gene>
    <name evidence="2" type="ORF">ElyMa_002595900</name>
</gene>
<sequence>MDDFWGVTILLFIVLTLFVVVILKAMAYCNKYSYVRHEKVRMLDRYATLKSGDIILFIRHTHGFTNSLFTNDLYSHGGMVVEVDGELFISEATVDSLPNTTTGEEEALPSSSQINPLLHRLRNYPGALFLMPLKYPLTPKQEKILRDRVLVETPYPSAVHMLKAMFRIPVCAQARHCMQHLAWLLDEVGLTPTRYVERGDKMLELGFLVSSRGVTTLSDEPLGPEGLNVYGPVYELLFDMPPPKEAWAAAAAESV</sequence>
<dbReference type="Proteomes" id="UP000762676">
    <property type="component" value="Unassembled WGS sequence"/>
</dbReference>
<organism evidence="2 3">
    <name type="scientific">Elysia marginata</name>
    <dbReference type="NCBI Taxonomy" id="1093978"/>
    <lineage>
        <taxon>Eukaryota</taxon>
        <taxon>Metazoa</taxon>
        <taxon>Spiralia</taxon>
        <taxon>Lophotrochozoa</taxon>
        <taxon>Mollusca</taxon>
        <taxon>Gastropoda</taxon>
        <taxon>Heterobranchia</taxon>
        <taxon>Euthyneura</taxon>
        <taxon>Panpulmonata</taxon>
        <taxon>Sacoglossa</taxon>
        <taxon>Placobranchoidea</taxon>
        <taxon>Plakobranchidae</taxon>
        <taxon>Elysia</taxon>
    </lineage>
</organism>
<name>A0AAV4H4J1_9GAST</name>
<evidence type="ECO:0000256" key="1">
    <source>
        <dbReference type="SAM" id="Phobius"/>
    </source>
</evidence>
<dbReference type="SUPFAM" id="SSF54001">
    <property type="entry name" value="Cysteine proteinases"/>
    <property type="match status" value="1"/>
</dbReference>
<evidence type="ECO:0000313" key="2">
    <source>
        <dbReference type="EMBL" id="GFR91566.1"/>
    </source>
</evidence>
<keyword evidence="3" id="KW-1185">Reference proteome</keyword>
<dbReference type="Gene3D" id="3.90.1720.10">
    <property type="entry name" value="endopeptidase domain like (from Nostoc punctiforme)"/>
    <property type="match status" value="1"/>
</dbReference>